<dbReference type="InterPro" id="IPR003591">
    <property type="entry name" value="Leu-rich_rpt_typical-subtyp"/>
</dbReference>
<dbReference type="SUPFAM" id="SSF52047">
    <property type="entry name" value="RNI-like"/>
    <property type="match status" value="1"/>
</dbReference>
<name>A0A6D2HKK0_9BRAS</name>
<dbReference type="InterPro" id="IPR001611">
    <property type="entry name" value="Leu-rich_rpt"/>
</dbReference>
<comment type="caution">
    <text evidence="7">The sequence shown here is derived from an EMBL/GenBank/DDBJ whole genome shotgun (WGS) entry which is preliminary data.</text>
</comment>
<dbReference type="SMART" id="SM00365">
    <property type="entry name" value="LRR_SD22"/>
    <property type="match status" value="5"/>
</dbReference>
<accession>A0A6D2HKK0</accession>
<dbReference type="Pfam" id="PF12799">
    <property type="entry name" value="LRR_4"/>
    <property type="match status" value="1"/>
</dbReference>
<dbReference type="SUPFAM" id="SSF52058">
    <property type="entry name" value="L domain-like"/>
    <property type="match status" value="1"/>
</dbReference>
<keyword evidence="2" id="KW-0812">Transmembrane</keyword>
<dbReference type="Pfam" id="PF13855">
    <property type="entry name" value="LRR_8"/>
    <property type="match status" value="1"/>
</dbReference>
<evidence type="ECO:0000256" key="1">
    <source>
        <dbReference type="ARBA" id="ARBA00022614"/>
    </source>
</evidence>
<dbReference type="AlphaFoldDB" id="A0A6D2HKK0"/>
<proteinExistence type="predicted"/>
<evidence type="ECO:0000256" key="2">
    <source>
        <dbReference type="ARBA" id="ARBA00022692"/>
    </source>
</evidence>
<dbReference type="OrthoDB" id="4691307at2759"/>
<dbReference type="SMART" id="SM00368">
    <property type="entry name" value="LRR_RI"/>
    <property type="match status" value="4"/>
</dbReference>
<gene>
    <name evidence="7" type="ORF">MERR_LOCUS1069</name>
</gene>
<evidence type="ECO:0000259" key="6">
    <source>
        <dbReference type="Pfam" id="PF08263"/>
    </source>
</evidence>
<dbReference type="Gene3D" id="3.80.10.10">
    <property type="entry name" value="Ribonuclease Inhibitor"/>
    <property type="match status" value="4"/>
</dbReference>
<evidence type="ECO:0000313" key="7">
    <source>
        <dbReference type="EMBL" id="CAA7013835.1"/>
    </source>
</evidence>
<keyword evidence="8" id="KW-1185">Reference proteome</keyword>
<dbReference type="Proteomes" id="UP000467841">
    <property type="component" value="Unassembled WGS sequence"/>
</dbReference>
<evidence type="ECO:0000313" key="8">
    <source>
        <dbReference type="Proteomes" id="UP000467841"/>
    </source>
</evidence>
<feature type="domain" description="Leucine-rich repeat-containing N-terminal plant-type" evidence="6">
    <location>
        <begin position="38"/>
        <end position="83"/>
    </location>
</feature>
<keyword evidence="4" id="KW-1133">Transmembrane helix</keyword>
<dbReference type="PROSITE" id="PS51450">
    <property type="entry name" value="LRR"/>
    <property type="match status" value="7"/>
</dbReference>
<dbReference type="EMBL" id="CACVBM020000066">
    <property type="protein sequence ID" value="CAA7013835.1"/>
    <property type="molecule type" value="Genomic_DNA"/>
</dbReference>
<dbReference type="PANTHER" id="PTHR48057">
    <property type="entry name" value="LEUCINE-RICH REPEAT SERINE/THREONINE-PROTEIN KINASE 1"/>
    <property type="match status" value="1"/>
</dbReference>
<dbReference type="InterPro" id="IPR025875">
    <property type="entry name" value="Leu-rich_rpt_4"/>
</dbReference>
<dbReference type="SMART" id="SM00369">
    <property type="entry name" value="LRR_TYP"/>
    <property type="match status" value="8"/>
</dbReference>
<keyword evidence="5" id="KW-0472">Membrane</keyword>
<sequence>MRSWWWVKEKKKQMALLLIIATMILQFQMKGCVGCVETERMGLLQLKSYLISLRSVKDGSILDSWSDDDPKSDCCNWERVKCSDAIGGHIVDLSLGFIFVWNMNQTRLFNISLLHSFPQLKTLNFSSNQFGHFFDPILGYKSFQRLENLESLDLFGNLFKHSVLPFVSAARSLRYLKLRYNSLQGVFPLNGLNNFRELEELDLSVNGIQDFEAGGGLRNTKLKTLYLNNNRFSETDRLKVLKDMPKLQELNLGNNNFSDLDSLGSVLPCSLRVLDLTFNNMSWTQEGYKSFQRLENLESLDLWGNFFSSSVLSFLSAAKSLRILNLGSNKLEGVFPPNGLNNFRNLEELDLSWNKIHDFEGGEGIHTPKLRTLDLRNNILSEADRLKGLKHLVNLVVLKLASNKFNHTRSIQVLKDMPKLQQLDLSYNEFTDLDSLGSVLPSSLQVLNLAYNQLSCTHEGYSKLCGLTNLRELDLRSNDLTSMPYCLGNLSRLRTLVLSHNQLDGNLSAFVSGLQPELEYLTLSGNNFNGSFLFNSLVNQTRLTVFKVSSKVGNIQAEAESPWVPMFQLKMLVLQNFILGSTIPGFLFHQHDLSYVDLSHNKLTTGLFARWLVQNNTRLQALVLNNNLLTELQLPRLVIMA</sequence>
<keyword evidence="3" id="KW-0677">Repeat</keyword>
<organism evidence="7 8">
    <name type="scientific">Microthlaspi erraticum</name>
    <dbReference type="NCBI Taxonomy" id="1685480"/>
    <lineage>
        <taxon>Eukaryota</taxon>
        <taxon>Viridiplantae</taxon>
        <taxon>Streptophyta</taxon>
        <taxon>Embryophyta</taxon>
        <taxon>Tracheophyta</taxon>
        <taxon>Spermatophyta</taxon>
        <taxon>Magnoliopsida</taxon>
        <taxon>eudicotyledons</taxon>
        <taxon>Gunneridae</taxon>
        <taxon>Pentapetalae</taxon>
        <taxon>rosids</taxon>
        <taxon>malvids</taxon>
        <taxon>Brassicales</taxon>
        <taxon>Brassicaceae</taxon>
        <taxon>Coluteocarpeae</taxon>
        <taxon>Microthlaspi</taxon>
    </lineage>
</organism>
<evidence type="ECO:0000256" key="4">
    <source>
        <dbReference type="ARBA" id="ARBA00022989"/>
    </source>
</evidence>
<dbReference type="PANTHER" id="PTHR48057:SF7">
    <property type="entry name" value="LEUCINE-RICH REPEAT SERINE_THREONINE-PROTEIN KINASE 1"/>
    <property type="match status" value="1"/>
</dbReference>
<dbReference type="InterPro" id="IPR032675">
    <property type="entry name" value="LRR_dom_sf"/>
</dbReference>
<dbReference type="Pfam" id="PF13516">
    <property type="entry name" value="LRR_6"/>
    <property type="match status" value="2"/>
</dbReference>
<keyword evidence="1" id="KW-0433">Leucine-rich repeat</keyword>
<dbReference type="InterPro" id="IPR052595">
    <property type="entry name" value="LRRC69/RLP"/>
</dbReference>
<protein>
    <recommendedName>
        <fullName evidence="6">Leucine-rich repeat-containing N-terminal plant-type domain-containing protein</fullName>
    </recommendedName>
</protein>
<evidence type="ECO:0000256" key="5">
    <source>
        <dbReference type="ARBA" id="ARBA00023136"/>
    </source>
</evidence>
<evidence type="ECO:0000256" key="3">
    <source>
        <dbReference type="ARBA" id="ARBA00022737"/>
    </source>
</evidence>
<reference evidence="7" key="1">
    <citation type="submission" date="2020-01" db="EMBL/GenBank/DDBJ databases">
        <authorList>
            <person name="Mishra B."/>
        </authorList>
    </citation>
    <scope>NUCLEOTIDE SEQUENCE [LARGE SCALE GENOMIC DNA]</scope>
</reference>
<dbReference type="Pfam" id="PF08263">
    <property type="entry name" value="LRRNT_2"/>
    <property type="match status" value="1"/>
</dbReference>
<dbReference type="InterPro" id="IPR013210">
    <property type="entry name" value="LRR_N_plant-typ"/>
</dbReference>